<name>A0AAW5R3M5_9HYPH</name>
<protein>
    <submittedName>
        <fullName evidence="6">GntR family transcriptional regulator</fullName>
    </submittedName>
</protein>
<keyword evidence="1" id="KW-0805">Transcription regulation</keyword>
<feature type="region of interest" description="Disordered" evidence="4">
    <location>
        <begin position="1"/>
        <end position="21"/>
    </location>
</feature>
<dbReference type="GO" id="GO:0003677">
    <property type="term" value="F:DNA binding"/>
    <property type="evidence" value="ECO:0007669"/>
    <property type="project" value="UniProtKB-KW"/>
</dbReference>
<evidence type="ECO:0000313" key="6">
    <source>
        <dbReference type="EMBL" id="MCT8973724.1"/>
    </source>
</evidence>
<dbReference type="GO" id="GO:0003700">
    <property type="term" value="F:DNA-binding transcription factor activity"/>
    <property type="evidence" value="ECO:0007669"/>
    <property type="project" value="InterPro"/>
</dbReference>
<evidence type="ECO:0000256" key="4">
    <source>
        <dbReference type="SAM" id="MobiDB-lite"/>
    </source>
</evidence>
<dbReference type="PANTHER" id="PTHR44846">
    <property type="entry name" value="MANNOSYL-D-GLYCERATE TRANSPORT/METABOLISM SYSTEM REPRESSOR MNGR-RELATED"/>
    <property type="match status" value="1"/>
</dbReference>
<evidence type="ECO:0000256" key="1">
    <source>
        <dbReference type="ARBA" id="ARBA00023015"/>
    </source>
</evidence>
<dbReference type="InterPro" id="IPR036388">
    <property type="entry name" value="WH-like_DNA-bd_sf"/>
</dbReference>
<keyword evidence="2" id="KW-0238">DNA-binding</keyword>
<evidence type="ECO:0000259" key="5">
    <source>
        <dbReference type="PROSITE" id="PS50949"/>
    </source>
</evidence>
<dbReference type="Pfam" id="PF07702">
    <property type="entry name" value="UTRA"/>
    <property type="match status" value="1"/>
</dbReference>
<dbReference type="SUPFAM" id="SSF64288">
    <property type="entry name" value="Chorismate lyase-like"/>
    <property type="match status" value="1"/>
</dbReference>
<dbReference type="Gene3D" id="3.40.1410.10">
    <property type="entry name" value="Chorismate lyase-like"/>
    <property type="match status" value="1"/>
</dbReference>
<gene>
    <name evidence="6" type="ORF">MUB46_17810</name>
</gene>
<dbReference type="CDD" id="cd07377">
    <property type="entry name" value="WHTH_GntR"/>
    <property type="match status" value="1"/>
</dbReference>
<dbReference type="PROSITE" id="PS50949">
    <property type="entry name" value="HTH_GNTR"/>
    <property type="match status" value="1"/>
</dbReference>
<dbReference type="Pfam" id="PF00392">
    <property type="entry name" value="GntR"/>
    <property type="match status" value="1"/>
</dbReference>
<dbReference type="Gene3D" id="1.10.10.10">
    <property type="entry name" value="Winged helix-like DNA-binding domain superfamily/Winged helix DNA-binding domain"/>
    <property type="match status" value="1"/>
</dbReference>
<sequence length="261" mass="28486">MSASDDAKPATGRDAPWPTPAAAHSMPLYEVVKRQITEAILSGRWPAGTVLPSEIALGEQFGVATGTVRRALLDLTNDGLLSRRRKTGTVVTGRTPQHSLALLMKYFRLHRADGALTTAESRPLSVQVASPTPTEAEALHLGEADKVLRIDRVRYADGKPVMHDRFVMDAARFPGLSRPAEDLPHLLYAHIAEAYGVRISAVREQLSAQLADETIARALKLPPNAPVLVIEEMAYDQTNTPTILAIHHADTTSHRYVNEVQ</sequence>
<evidence type="ECO:0000256" key="2">
    <source>
        <dbReference type="ARBA" id="ARBA00023125"/>
    </source>
</evidence>
<dbReference type="InterPro" id="IPR028978">
    <property type="entry name" value="Chorismate_lyase_/UTRA_dom_sf"/>
</dbReference>
<dbReference type="SMART" id="SM00345">
    <property type="entry name" value="HTH_GNTR"/>
    <property type="match status" value="1"/>
</dbReference>
<dbReference type="InterPro" id="IPR050679">
    <property type="entry name" value="Bact_HTH_transcr_reg"/>
</dbReference>
<comment type="caution">
    <text evidence="6">The sequence shown here is derived from an EMBL/GenBank/DDBJ whole genome shotgun (WGS) entry which is preliminary data.</text>
</comment>
<dbReference type="PANTHER" id="PTHR44846:SF1">
    <property type="entry name" value="MANNOSYL-D-GLYCERATE TRANSPORT_METABOLISM SYSTEM REPRESSOR MNGR-RELATED"/>
    <property type="match status" value="1"/>
</dbReference>
<dbReference type="SMART" id="SM00866">
    <property type="entry name" value="UTRA"/>
    <property type="match status" value="1"/>
</dbReference>
<dbReference type="GO" id="GO:0045892">
    <property type="term" value="P:negative regulation of DNA-templated transcription"/>
    <property type="evidence" value="ECO:0007669"/>
    <property type="project" value="TreeGrafter"/>
</dbReference>
<reference evidence="6 7" key="1">
    <citation type="submission" date="2022-04" db="EMBL/GenBank/DDBJ databases">
        <authorList>
            <person name="Ye Y.-Q."/>
            <person name="Du Z.-J."/>
        </authorList>
    </citation>
    <scope>NUCLEOTIDE SEQUENCE [LARGE SCALE GENOMIC DNA]</scope>
    <source>
        <strain evidence="6 7">A6E488</strain>
    </source>
</reference>
<organism evidence="6 7">
    <name type="scientific">Microbaculum marinisediminis</name>
    <dbReference type="NCBI Taxonomy" id="2931392"/>
    <lineage>
        <taxon>Bacteria</taxon>
        <taxon>Pseudomonadati</taxon>
        <taxon>Pseudomonadota</taxon>
        <taxon>Alphaproteobacteria</taxon>
        <taxon>Hyphomicrobiales</taxon>
        <taxon>Tepidamorphaceae</taxon>
        <taxon>Microbaculum</taxon>
    </lineage>
</organism>
<keyword evidence="7" id="KW-1185">Reference proteome</keyword>
<dbReference type="Proteomes" id="UP001320898">
    <property type="component" value="Unassembled WGS sequence"/>
</dbReference>
<feature type="domain" description="HTH gntR-type" evidence="5">
    <location>
        <begin position="26"/>
        <end position="94"/>
    </location>
</feature>
<dbReference type="InterPro" id="IPR011663">
    <property type="entry name" value="UTRA"/>
</dbReference>
<dbReference type="EMBL" id="JALIDZ010000008">
    <property type="protein sequence ID" value="MCT8973724.1"/>
    <property type="molecule type" value="Genomic_DNA"/>
</dbReference>
<evidence type="ECO:0000313" key="7">
    <source>
        <dbReference type="Proteomes" id="UP001320898"/>
    </source>
</evidence>
<dbReference type="SUPFAM" id="SSF46785">
    <property type="entry name" value="Winged helix' DNA-binding domain"/>
    <property type="match status" value="1"/>
</dbReference>
<dbReference type="InterPro" id="IPR000524">
    <property type="entry name" value="Tscrpt_reg_HTH_GntR"/>
</dbReference>
<accession>A0AAW5R3M5</accession>
<dbReference type="InterPro" id="IPR036390">
    <property type="entry name" value="WH_DNA-bd_sf"/>
</dbReference>
<evidence type="ECO:0000256" key="3">
    <source>
        <dbReference type="ARBA" id="ARBA00023163"/>
    </source>
</evidence>
<dbReference type="RefSeq" id="WP_261617304.1">
    <property type="nucleotide sequence ID" value="NZ_JALIDZ010000008.1"/>
</dbReference>
<dbReference type="AlphaFoldDB" id="A0AAW5R3M5"/>
<keyword evidence="3" id="KW-0804">Transcription</keyword>
<dbReference type="PRINTS" id="PR00035">
    <property type="entry name" value="HTHGNTR"/>
</dbReference>
<proteinExistence type="predicted"/>